<dbReference type="AlphaFoldDB" id="A0AAJ7CCP0"/>
<dbReference type="InterPro" id="IPR009396">
    <property type="entry name" value="Pigment_DH"/>
</dbReference>
<reference evidence="6 7" key="1">
    <citation type="submission" date="2025-04" db="UniProtKB">
        <authorList>
            <consortium name="RefSeq"/>
        </authorList>
    </citation>
    <scope>IDENTIFICATION</scope>
</reference>
<dbReference type="GO" id="GO:0005179">
    <property type="term" value="F:hormone activity"/>
    <property type="evidence" value="ECO:0007669"/>
    <property type="project" value="InterPro"/>
</dbReference>
<accession>A0AAJ7CCP0</accession>
<name>A0AAJ7CCP0_CEPCN</name>
<evidence type="ECO:0000256" key="4">
    <source>
        <dbReference type="ARBA" id="ARBA00022815"/>
    </source>
</evidence>
<dbReference type="GO" id="GO:0005576">
    <property type="term" value="C:extracellular region"/>
    <property type="evidence" value="ECO:0007669"/>
    <property type="project" value="UniProtKB-SubCell"/>
</dbReference>
<dbReference type="KEGG" id="ccin:107273257"/>
<keyword evidence="5" id="KW-1185">Reference proteome</keyword>
<dbReference type="GO" id="GO:0009416">
    <property type="term" value="P:response to light stimulus"/>
    <property type="evidence" value="ECO:0007669"/>
    <property type="project" value="InterPro"/>
</dbReference>
<keyword evidence="3" id="KW-0964">Secreted</keyword>
<evidence type="ECO:0000256" key="3">
    <source>
        <dbReference type="ARBA" id="ARBA00022525"/>
    </source>
</evidence>
<proteinExistence type="inferred from homology"/>
<dbReference type="Pfam" id="PF06324">
    <property type="entry name" value="Pigment_DH"/>
    <property type="match status" value="1"/>
</dbReference>
<organism evidence="5 6">
    <name type="scientific">Cephus cinctus</name>
    <name type="common">Wheat stem sawfly</name>
    <dbReference type="NCBI Taxonomy" id="211228"/>
    <lineage>
        <taxon>Eukaryota</taxon>
        <taxon>Metazoa</taxon>
        <taxon>Ecdysozoa</taxon>
        <taxon>Arthropoda</taxon>
        <taxon>Hexapoda</taxon>
        <taxon>Insecta</taxon>
        <taxon>Pterygota</taxon>
        <taxon>Neoptera</taxon>
        <taxon>Endopterygota</taxon>
        <taxon>Hymenoptera</taxon>
        <taxon>Cephoidea</taxon>
        <taxon>Cephidae</taxon>
        <taxon>Cephus</taxon>
    </lineage>
</organism>
<evidence type="ECO:0000313" key="6">
    <source>
        <dbReference type="RefSeq" id="XP_015606744.1"/>
    </source>
</evidence>
<dbReference type="Proteomes" id="UP000694920">
    <property type="component" value="Unplaced"/>
</dbReference>
<comment type="similarity">
    <text evidence="2">Belongs to the arthropod PDH family.</text>
</comment>
<dbReference type="RefSeq" id="XP_024946341.1">
    <property type="nucleotide sequence ID" value="XM_025090573.1"/>
</dbReference>
<gene>
    <name evidence="6 7" type="primary">LOC107273257</name>
</gene>
<dbReference type="CTD" id="64146"/>
<evidence type="ECO:0000256" key="1">
    <source>
        <dbReference type="ARBA" id="ARBA00004613"/>
    </source>
</evidence>
<evidence type="ECO:0000313" key="7">
    <source>
        <dbReference type="RefSeq" id="XP_024946341.1"/>
    </source>
</evidence>
<comment type="subcellular location">
    <subcellularLocation>
        <location evidence="1">Secreted</location>
    </subcellularLocation>
</comment>
<evidence type="ECO:0000256" key="2">
    <source>
        <dbReference type="ARBA" id="ARBA00010172"/>
    </source>
</evidence>
<sequence length="84" mass="9383">MRVAAGCTIAVVIFMGTILNIHGSIEDTQRNFVLANFPYDRGLDNDLQLARILLVPQRMYHIKRNSELINSLLGLPTNMNNAGK</sequence>
<dbReference type="GeneID" id="107273257"/>
<keyword evidence="4" id="KW-0027">Amidation</keyword>
<evidence type="ECO:0000313" key="5">
    <source>
        <dbReference type="Proteomes" id="UP000694920"/>
    </source>
</evidence>
<dbReference type="RefSeq" id="XP_015606744.1">
    <property type="nucleotide sequence ID" value="XM_015751258.2"/>
</dbReference>
<protein>
    <submittedName>
        <fullName evidence="6 7">Pigment-dispersing hormone peptides</fullName>
    </submittedName>
</protein>